<evidence type="ECO:0000313" key="2">
    <source>
        <dbReference type="EMBL" id="PRH87375.1"/>
    </source>
</evidence>
<comment type="caution">
    <text evidence="2">The sequence shown here is derived from an EMBL/GenBank/DDBJ whole genome shotgun (WGS) entry which is preliminary data.</text>
</comment>
<evidence type="ECO:0000256" key="1">
    <source>
        <dbReference type="SAM" id="Phobius"/>
    </source>
</evidence>
<organism evidence="2 3">
    <name type="scientific">Labrys okinawensis</name>
    <dbReference type="NCBI Taxonomy" id="346911"/>
    <lineage>
        <taxon>Bacteria</taxon>
        <taxon>Pseudomonadati</taxon>
        <taxon>Pseudomonadota</taxon>
        <taxon>Alphaproteobacteria</taxon>
        <taxon>Hyphomicrobiales</taxon>
        <taxon>Xanthobacteraceae</taxon>
        <taxon>Labrys</taxon>
    </lineage>
</organism>
<sequence length="116" mass="12908">MTEPTRIPDRIFNALVDGRLSARVERETREALETDPQGSERAATWQRQSEALHAALAPIAREPLPLSMMLKLRHDKPVAWHRDSTLWTYIGVFVAGIAVGLALDLAMPTLRALIGI</sequence>
<keyword evidence="1" id="KW-0812">Transmembrane</keyword>
<dbReference type="EMBL" id="PUEJ01000004">
    <property type="protein sequence ID" value="PRH87375.1"/>
    <property type="molecule type" value="Genomic_DNA"/>
</dbReference>
<dbReference type="RefSeq" id="WP_105862310.1">
    <property type="nucleotide sequence ID" value="NZ_PUEJ01000004.1"/>
</dbReference>
<keyword evidence="1" id="KW-0472">Membrane</keyword>
<proteinExistence type="predicted"/>
<protein>
    <submittedName>
        <fullName evidence="2">Uncharacterized protein</fullName>
    </submittedName>
</protein>
<keyword evidence="1" id="KW-1133">Transmembrane helix</keyword>
<gene>
    <name evidence="2" type="ORF">C5L14_12185</name>
</gene>
<dbReference type="OrthoDB" id="8446204at2"/>
<dbReference type="AlphaFoldDB" id="A0A2S9QDH4"/>
<accession>A0A2S9QDH4</accession>
<reference evidence="2 3" key="1">
    <citation type="submission" date="2018-02" db="EMBL/GenBank/DDBJ databases">
        <title>Whole genome sequencing of endophytic bacterium.</title>
        <authorList>
            <person name="Eedara R."/>
            <person name="Podile A.R."/>
        </authorList>
    </citation>
    <scope>NUCLEOTIDE SEQUENCE [LARGE SCALE GENOMIC DNA]</scope>
    <source>
        <strain evidence="2 3">RP1T</strain>
    </source>
</reference>
<feature type="transmembrane region" description="Helical" evidence="1">
    <location>
        <begin position="86"/>
        <end position="106"/>
    </location>
</feature>
<dbReference type="Proteomes" id="UP000237682">
    <property type="component" value="Unassembled WGS sequence"/>
</dbReference>
<keyword evidence="3" id="KW-1185">Reference proteome</keyword>
<name>A0A2S9QDH4_9HYPH</name>
<evidence type="ECO:0000313" key="3">
    <source>
        <dbReference type="Proteomes" id="UP000237682"/>
    </source>
</evidence>